<evidence type="ECO:0000313" key="17">
    <source>
        <dbReference type="Proteomes" id="UP000178656"/>
    </source>
</evidence>
<dbReference type="GO" id="GO:0006096">
    <property type="term" value="P:glycolytic process"/>
    <property type="evidence" value="ECO:0007669"/>
    <property type="project" value="UniProtKB-UniRule"/>
</dbReference>
<feature type="binding site" evidence="9 13">
    <location>
        <position position="446"/>
    </location>
    <ligand>
        <name>Mn(2+)</name>
        <dbReference type="ChEBI" id="CHEBI:29035"/>
        <label>2</label>
    </ligand>
</feature>
<feature type="domain" description="BPG-independent PGAM N-terminal" evidence="15">
    <location>
        <begin position="84"/>
        <end position="300"/>
    </location>
</feature>
<protein>
    <recommendedName>
        <fullName evidence="9 10">2,3-bisphosphoglycerate-independent phosphoglycerate mutase</fullName>
        <shortName evidence="9">BPG-independent PGAM</shortName>
        <shortName evidence="9">Phosphoglyceromutase</shortName>
        <shortName evidence="9">iPGM</shortName>
        <ecNumber evidence="9 10">5.4.2.12</ecNumber>
    </recommendedName>
</protein>
<dbReference type="InterPro" id="IPR036646">
    <property type="entry name" value="PGAM_B_sf"/>
</dbReference>
<feature type="binding site" evidence="9 13">
    <location>
        <position position="464"/>
    </location>
    <ligand>
        <name>Mn(2+)</name>
        <dbReference type="ChEBI" id="CHEBI:29035"/>
        <label>1</label>
    </ligand>
</feature>
<comment type="similarity">
    <text evidence="4 9">Belongs to the BPG-independent phosphoglycerate mutase family.</text>
</comment>
<feature type="binding site" evidence="9 12">
    <location>
        <begin position="263"/>
        <end position="266"/>
    </location>
    <ligand>
        <name>substrate</name>
    </ligand>
</feature>
<keyword evidence="5 9" id="KW-0479">Metal-binding</keyword>
<dbReference type="Gene3D" id="3.40.1450.10">
    <property type="entry name" value="BPG-independent phosphoglycerate mutase, domain B"/>
    <property type="match status" value="1"/>
</dbReference>
<keyword evidence="6 9" id="KW-0324">Glycolysis</keyword>
<feature type="binding site" evidence="9 12">
    <location>
        <position position="125"/>
    </location>
    <ligand>
        <name>substrate</name>
    </ligand>
</feature>
<comment type="pathway">
    <text evidence="3 9">Carbohydrate degradation; glycolysis; pyruvate from D-glyceraldehyde 3-phosphate: step 3/5.</text>
</comment>
<feature type="binding site" evidence="9 12">
    <location>
        <position position="193"/>
    </location>
    <ligand>
        <name>substrate</name>
    </ligand>
</feature>
<dbReference type="UniPathway" id="UPA00109">
    <property type="reaction ID" value="UER00186"/>
</dbReference>
<dbReference type="SUPFAM" id="SSF53649">
    <property type="entry name" value="Alkaline phosphatase-like"/>
    <property type="match status" value="1"/>
</dbReference>
<feature type="binding site" evidence="9 13">
    <location>
        <position position="445"/>
    </location>
    <ligand>
        <name>Mn(2+)</name>
        <dbReference type="ChEBI" id="CHEBI:29035"/>
        <label>2</label>
    </ligand>
</feature>
<evidence type="ECO:0000256" key="7">
    <source>
        <dbReference type="ARBA" id="ARBA00023211"/>
    </source>
</evidence>
<comment type="cofactor">
    <cofactor evidence="9">
        <name>Mn(2+)</name>
        <dbReference type="ChEBI" id="CHEBI:29035"/>
    </cofactor>
    <text evidence="9">Binds 2 manganese ions per subunit.</text>
</comment>
<dbReference type="InterPro" id="IPR011258">
    <property type="entry name" value="BPG-indep_PGM_N"/>
</dbReference>
<dbReference type="InterPro" id="IPR006124">
    <property type="entry name" value="Metalloenzyme"/>
</dbReference>
<dbReference type="Gene3D" id="3.40.720.10">
    <property type="entry name" value="Alkaline Phosphatase, subunit A"/>
    <property type="match status" value="1"/>
</dbReference>
<dbReference type="HAMAP" id="MF_01038">
    <property type="entry name" value="GpmI"/>
    <property type="match status" value="1"/>
</dbReference>
<comment type="subunit">
    <text evidence="9">Monomer.</text>
</comment>
<reference evidence="16 17" key="1">
    <citation type="journal article" date="2016" name="Nat. Commun.">
        <title>Thousands of microbial genomes shed light on interconnected biogeochemical processes in an aquifer system.</title>
        <authorList>
            <person name="Anantharaman K."/>
            <person name="Brown C.T."/>
            <person name="Hug L.A."/>
            <person name="Sharon I."/>
            <person name="Castelle C.J."/>
            <person name="Probst A.J."/>
            <person name="Thomas B.C."/>
            <person name="Singh A."/>
            <person name="Wilkins M.J."/>
            <person name="Karaoz U."/>
            <person name="Brodie E.L."/>
            <person name="Williams K.H."/>
            <person name="Hubbard S.S."/>
            <person name="Banfield J.F."/>
        </authorList>
    </citation>
    <scope>NUCLEOTIDE SEQUENCE [LARGE SCALE GENOMIC DNA]</scope>
</reference>
<evidence type="ECO:0000313" key="16">
    <source>
        <dbReference type="EMBL" id="OGF38223.1"/>
    </source>
</evidence>
<evidence type="ECO:0000256" key="9">
    <source>
        <dbReference type="HAMAP-Rule" id="MF_01038"/>
    </source>
</evidence>
<dbReference type="Proteomes" id="UP000178656">
    <property type="component" value="Unassembled WGS sequence"/>
</dbReference>
<dbReference type="AlphaFoldDB" id="A0A1F5TH87"/>
<feature type="binding site" evidence="9 13">
    <location>
        <position position="64"/>
    </location>
    <ligand>
        <name>Mn(2+)</name>
        <dbReference type="ChEBI" id="CHEBI:29035"/>
        <label>2</label>
    </ligand>
</feature>
<feature type="binding site" evidence="9 12">
    <location>
        <position position="187"/>
    </location>
    <ligand>
        <name>substrate</name>
    </ligand>
</feature>
<dbReference type="EMBL" id="MFGM01000004">
    <property type="protein sequence ID" value="OGF38223.1"/>
    <property type="molecule type" value="Genomic_DNA"/>
</dbReference>
<dbReference type="SUPFAM" id="SSF64158">
    <property type="entry name" value="2,3-Bisphosphoglycerate-independent phosphoglycerate mutase, substrate-binding domain"/>
    <property type="match status" value="1"/>
</dbReference>
<dbReference type="InterPro" id="IPR005995">
    <property type="entry name" value="Pgm_bpd_ind"/>
</dbReference>
<dbReference type="FunFam" id="3.40.1450.10:FF:000002">
    <property type="entry name" value="2,3-bisphosphoglycerate-independent phosphoglycerate mutase"/>
    <property type="match status" value="1"/>
</dbReference>
<evidence type="ECO:0000256" key="11">
    <source>
        <dbReference type="PIRSR" id="PIRSR001492-1"/>
    </source>
</evidence>
<evidence type="ECO:0000256" key="4">
    <source>
        <dbReference type="ARBA" id="ARBA00008819"/>
    </source>
</evidence>
<accession>A0A1F5TH87</accession>
<dbReference type="Pfam" id="PF01676">
    <property type="entry name" value="Metalloenzyme"/>
    <property type="match status" value="1"/>
</dbReference>
<dbReference type="PIRSF" id="PIRSF001492">
    <property type="entry name" value="IPGAM"/>
    <property type="match status" value="1"/>
</dbReference>
<dbReference type="GO" id="GO:0030145">
    <property type="term" value="F:manganese ion binding"/>
    <property type="evidence" value="ECO:0007669"/>
    <property type="project" value="UniProtKB-UniRule"/>
</dbReference>
<feature type="binding site" evidence="9 13">
    <location>
        <position position="404"/>
    </location>
    <ligand>
        <name>Mn(2+)</name>
        <dbReference type="ChEBI" id="CHEBI:29035"/>
        <label>1</label>
    </ligand>
</feature>
<keyword evidence="7 9" id="KW-0464">Manganese</keyword>
<feature type="binding site" evidence="9 12">
    <location>
        <begin position="155"/>
        <end position="156"/>
    </location>
    <ligand>
        <name>substrate</name>
    </ligand>
</feature>
<evidence type="ECO:0000256" key="6">
    <source>
        <dbReference type="ARBA" id="ARBA00023152"/>
    </source>
</evidence>
<evidence type="ECO:0000256" key="5">
    <source>
        <dbReference type="ARBA" id="ARBA00022723"/>
    </source>
</evidence>
<sequence>MDKVPKPIVLVVLDGWGIAPASEGNGVTLAETPNFKKLVATYPAMTLLASGESVGLSWGEMGNSEVGHLNLGAGRIFYQNLPRISKAIADGSFFTKKALLGAVEHARKYHSRIHLIGLTSEGRVHSTMPHCYALLEFFKQQKMDDVFIHAILDGRDVIFNSGKGFIEELQEKMRKIGVGEIASLHGRMYAMDRDNRWERVEKVYRALVQGKSEEYAKDPLSAIDRSYGEKVFDEEFVPIVIGKEDAPTALVRDNDVVVFFNFRADRGRELTHAFVLDEFDKFNRGEKLKNLFFATMTEFEENLPVEVIFQKETVKTSLPKVLSERGLRQLHIAETEKYAHVTFFFSGGVEDPFDGEDRVVVPSPRVASYAEVPEMSAKKVTENLINEILKDKHDFIIVNYANPDMVGHTGGIKQTVKSIEVVDKCLGNIVSLVLSKGGQLVITADHGNAEELLNLQTGEIDKEHSTNPVPCIIVGSQFEGKTFDDVQLVGNDLSLVQPIGLLSDVAPTILKMMGIDPPSEMTGRALV</sequence>
<feature type="binding site" evidence="9 12">
    <location>
        <position position="337"/>
    </location>
    <ligand>
        <name>substrate</name>
    </ligand>
</feature>
<keyword evidence="8 9" id="KW-0413">Isomerase</keyword>
<feature type="binding site" evidence="9 13">
    <location>
        <position position="408"/>
    </location>
    <ligand>
        <name>Mn(2+)</name>
        <dbReference type="ChEBI" id="CHEBI:29035"/>
        <label>1</label>
    </ligand>
</feature>
<evidence type="ECO:0000256" key="12">
    <source>
        <dbReference type="PIRSR" id="PIRSR001492-2"/>
    </source>
</evidence>
<feature type="domain" description="Metalloenzyme" evidence="14">
    <location>
        <begin position="6"/>
        <end position="516"/>
    </location>
</feature>
<organism evidence="16 17">
    <name type="scientific">Candidatus Falkowbacteria bacterium RIFOXYC2_FULL_48_21</name>
    <dbReference type="NCBI Taxonomy" id="1798005"/>
    <lineage>
        <taxon>Bacteria</taxon>
        <taxon>Candidatus Falkowiibacteriota</taxon>
    </lineage>
</organism>
<comment type="catalytic activity">
    <reaction evidence="1 9">
        <text>(2R)-2-phosphoglycerate = (2R)-3-phosphoglycerate</text>
        <dbReference type="Rhea" id="RHEA:15901"/>
        <dbReference type="ChEBI" id="CHEBI:58272"/>
        <dbReference type="ChEBI" id="CHEBI:58289"/>
        <dbReference type="EC" id="5.4.2.12"/>
    </reaction>
</comment>
<evidence type="ECO:0000256" key="10">
    <source>
        <dbReference type="NCBIfam" id="TIGR01307"/>
    </source>
</evidence>
<gene>
    <name evidence="9" type="primary">gpmI</name>
    <name evidence="16" type="ORF">A2482_05220</name>
</gene>
<feature type="active site" description="Phosphoserine intermediate" evidence="9 11">
    <location>
        <position position="64"/>
    </location>
</feature>
<dbReference type="CDD" id="cd16010">
    <property type="entry name" value="iPGM"/>
    <property type="match status" value="1"/>
</dbReference>
<dbReference type="GO" id="GO:0006007">
    <property type="term" value="P:glucose catabolic process"/>
    <property type="evidence" value="ECO:0007669"/>
    <property type="project" value="InterPro"/>
</dbReference>
<comment type="function">
    <text evidence="2 9">Catalyzes the interconversion of 2-phosphoglycerate and 3-phosphoglycerate.</text>
</comment>
<dbReference type="NCBIfam" id="TIGR01307">
    <property type="entry name" value="pgm_bpd_ind"/>
    <property type="match status" value="1"/>
</dbReference>
<evidence type="ECO:0000259" key="15">
    <source>
        <dbReference type="Pfam" id="PF06415"/>
    </source>
</evidence>
<evidence type="ECO:0000256" key="13">
    <source>
        <dbReference type="PIRSR" id="PIRSR001492-3"/>
    </source>
</evidence>
<dbReference type="PANTHER" id="PTHR31637:SF0">
    <property type="entry name" value="2,3-BISPHOSPHOGLYCERATE-INDEPENDENT PHOSPHOGLYCERATE MUTASE"/>
    <property type="match status" value="1"/>
</dbReference>
<dbReference type="InterPro" id="IPR017850">
    <property type="entry name" value="Alkaline_phosphatase_core_sf"/>
</dbReference>
<dbReference type="GO" id="GO:0005829">
    <property type="term" value="C:cytosol"/>
    <property type="evidence" value="ECO:0007669"/>
    <property type="project" value="TreeGrafter"/>
</dbReference>
<name>A0A1F5TH87_9BACT</name>
<feature type="binding site" evidence="9 13">
    <location>
        <position position="14"/>
    </location>
    <ligand>
        <name>Mn(2+)</name>
        <dbReference type="ChEBI" id="CHEBI:29035"/>
        <label>2</label>
    </ligand>
</feature>
<evidence type="ECO:0000256" key="3">
    <source>
        <dbReference type="ARBA" id="ARBA00004798"/>
    </source>
</evidence>
<dbReference type="EC" id="5.4.2.12" evidence="9 10"/>
<evidence type="ECO:0000256" key="2">
    <source>
        <dbReference type="ARBA" id="ARBA00002315"/>
    </source>
</evidence>
<dbReference type="PANTHER" id="PTHR31637">
    <property type="entry name" value="2,3-BISPHOSPHOGLYCERATE-INDEPENDENT PHOSPHOGLYCERATE MUTASE"/>
    <property type="match status" value="1"/>
</dbReference>
<evidence type="ECO:0000259" key="14">
    <source>
        <dbReference type="Pfam" id="PF01676"/>
    </source>
</evidence>
<dbReference type="Pfam" id="PF06415">
    <property type="entry name" value="iPGM_N"/>
    <property type="match status" value="1"/>
</dbReference>
<evidence type="ECO:0000256" key="8">
    <source>
        <dbReference type="ARBA" id="ARBA00023235"/>
    </source>
</evidence>
<evidence type="ECO:0000256" key="1">
    <source>
        <dbReference type="ARBA" id="ARBA00000370"/>
    </source>
</evidence>
<proteinExistence type="inferred from homology"/>
<comment type="caution">
    <text evidence="16">The sequence shown here is derived from an EMBL/GenBank/DDBJ whole genome shotgun (WGS) entry which is preliminary data.</text>
</comment>
<dbReference type="GO" id="GO:0004619">
    <property type="term" value="F:phosphoglycerate mutase activity"/>
    <property type="evidence" value="ECO:0007669"/>
    <property type="project" value="UniProtKB-UniRule"/>
</dbReference>